<gene>
    <name evidence="4" type="ORF">ACFFJH_06770</name>
</gene>
<dbReference type="PANTHER" id="PTHR46825:SF9">
    <property type="entry name" value="BETA-LACTAMASE-RELATED DOMAIN-CONTAINING PROTEIN"/>
    <property type="match status" value="1"/>
</dbReference>
<dbReference type="Proteomes" id="UP001589844">
    <property type="component" value="Unassembled WGS sequence"/>
</dbReference>
<feature type="domain" description="Peptidase S12 Pab87-related C-terminal" evidence="3">
    <location>
        <begin position="383"/>
        <end position="462"/>
    </location>
</feature>
<proteinExistence type="predicted"/>
<sequence length="572" mass="62002">MKPIFSALALTPIALATLLSLQSLVSLAQDSHKPSATAPVSAVNMTQQLDQIAANYYKMNQPGATIIVVKDGKILLRKAYGLANLSSKELLQPDHVMRLGSITKQFTSVAILQLVDQGKIALNDPITKFFPDYPASGKAITVEHLLTHTSGIPSYTGKPNFVAGAGKDISVQEMVDSFRNDAVEFEPGTAYKYNNSGYFLLGAIIEKVSGEPYAKYVEKHLFTPLGMKNTAYEGYERSQQARAAGYSQRTGEFEPSMKISMTQPYAAGSLTSNVDDLAKWDAAVSAGKLLSAANWKRAFTSYKLKNGQDTNYGYGWGIGQFESQVMRSHGGGIPGFSTFALSLPKDKVYVAVLTNADGGLAQPEMVATRLAASAIGKPIPEFKAVAIDEKTLDQYVGVYRIDDNNRRIVVREGDKLVMTRTNGPKTVLQAYSQNGFFKDNNSLLRVEFNKNAKGEVSDLVVYQQGTSVAHPKLSEAVPEAPKAFVMSAEQFDVFVGDYALNPNFILNVRREGNQFITQATGQGIVNIVPVSADTFSAPDVGAQLKFEKAADGKITQLILTQGGQNMPAKKVK</sequence>
<dbReference type="GO" id="GO:0016787">
    <property type="term" value="F:hydrolase activity"/>
    <property type="evidence" value="ECO:0007669"/>
    <property type="project" value="UniProtKB-KW"/>
</dbReference>
<dbReference type="InterPro" id="IPR021860">
    <property type="entry name" value="Peptidase_S12_Pab87-rel_C"/>
</dbReference>
<dbReference type="Pfam" id="PF00144">
    <property type="entry name" value="Beta-lactamase"/>
    <property type="match status" value="1"/>
</dbReference>
<reference evidence="4 5" key="1">
    <citation type="submission" date="2024-09" db="EMBL/GenBank/DDBJ databases">
        <authorList>
            <person name="Sun Q."/>
            <person name="Mori K."/>
        </authorList>
    </citation>
    <scope>NUCLEOTIDE SEQUENCE [LARGE SCALE GENOMIC DNA]</scope>
    <source>
        <strain evidence="4 5">CCM 8677</strain>
    </source>
</reference>
<keyword evidence="1" id="KW-0732">Signal</keyword>
<protein>
    <submittedName>
        <fullName evidence="4">Serine hydrolase</fullName>
    </submittedName>
</protein>
<evidence type="ECO:0000313" key="5">
    <source>
        <dbReference type="Proteomes" id="UP001589844"/>
    </source>
</evidence>
<dbReference type="EMBL" id="JBHLXJ010000007">
    <property type="protein sequence ID" value="MFC0349503.1"/>
    <property type="molecule type" value="Genomic_DNA"/>
</dbReference>
<dbReference type="InterPro" id="IPR001466">
    <property type="entry name" value="Beta-lactam-related"/>
</dbReference>
<evidence type="ECO:0000259" key="2">
    <source>
        <dbReference type="Pfam" id="PF00144"/>
    </source>
</evidence>
<name>A0ABV6ICF2_9BURK</name>
<dbReference type="PANTHER" id="PTHR46825">
    <property type="entry name" value="D-ALANYL-D-ALANINE-CARBOXYPEPTIDASE/ENDOPEPTIDASE AMPH"/>
    <property type="match status" value="1"/>
</dbReference>
<feature type="signal peptide" evidence="1">
    <location>
        <begin position="1"/>
        <end position="28"/>
    </location>
</feature>
<keyword evidence="5" id="KW-1185">Reference proteome</keyword>
<evidence type="ECO:0000313" key="4">
    <source>
        <dbReference type="EMBL" id="MFC0349503.1"/>
    </source>
</evidence>
<dbReference type="InterPro" id="IPR050491">
    <property type="entry name" value="AmpC-like"/>
</dbReference>
<keyword evidence="4" id="KW-0378">Hydrolase</keyword>
<dbReference type="SUPFAM" id="SSF56601">
    <property type="entry name" value="beta-lactamase/transpeptidase-like"/>
    <property type="match status" value="1"/>
</dbReference>
<organism evidence="4 5">
    <name type="scientific">Undibacterium danionis</name>
    <dbReference type="NCBI Taxonomy" id="1812100"/>
    <lineage>
        <taxon>Bacteria</taxon>
        <taxon>Pseudomonadati</taxon>
        <taxon>Pseudomonadota</taxon>
        <taxon>Betaproteobacteria</taxon>
        <taxon>Burkholderiales</taxon>
        <taxon>Oxalobacteraceae</taxon>
        <taxon>Undibacterium</taxon>
    </lineage>
</organism>
<dbReference type="RefSeq" id="WP_390211152.1">
    <property type="nucleotide sequence ID" value="NZ_JBHLXJ010000007.1"/>
</dbReference>
<evidence type="ECO:0000256" key="1">
    <source>
        <dbReference type="SAM" id="SignalP"/>
    </source>
</evidence>
<evidence type="ECO:0000259" key="3">
    <source>
        <dbReference type="Pfam" id="PF11954"/>
    </source>
</evidence>
<dbReference type="InterPro" id="IPR012338">
    <property type="entry name" value="Beta-lactam/transpept-like"/>
</dbReference>
<accession>A0ABV6ICF2</accession>
<feature type="domain" description="Beta-lactamase-related" evidence="2">
    <location>
        <begin position="59"/>
        <end position="366"/>
    </location>
</feature>
<feature type="chain" id="PRO_5047184332" evidence="1">
    <location>
        <begin position="29"/>
        <end position="572"/>
    </location>
</feature>
<dbReference type="Pfam" id="PF11954">
    <property type="entry name" value="DUF3471"/>
    <property type="match status" value="1"/>
</dbReference>
<comment type="caution">
    <text evidence="4">The sequence shown here is derived from an EMBL/GenBank/DDBJ whole genome shotgun (WGS) entry which is preliminary data.</text>
</comment>
<dbReference type="Gene3D" id="3.40.710.10">
    <property type="entry name" value="DD-peptidase/beta-lactamase superfamily"/>
    <property type="match status" value="1"/>
</dbReference>